<evidence type="ECO:0000256" key="2">
    <source>
        <dbReference type="ARBA" id="ARBA00022729"/>
    </source>
</evidence>
<dbReference type="SMART" id="SM00494">
    <property type="entry name" value="ChtBD2"/>
    <property type="match status" value="3"/>
</dbReference>
<proteinExistence type="predicted"/>
<feature type="domain" description="Chitin-binding type-2" evidence="7">
    <location>
        <begin position="317"/>
        <end position="373"/>
    </location>
</feature>
<evidence type="ECO:0000313" key="9">
    <source>
        <dbReference type="Proteomes" id="UP000076502"/>
    </source>
</evidence>
<dbReference type="Gene3D" id="2.170.140.10">
    <property type="entry name" value="Chitin binding domain"/>
    <property type="match status" value="3"/>
</dbReference>
<feature type="chain" id="PRO_5007599186" description="Chitin-binding type-2 domain-containing protein" evidence="6">
    <location>
        <begin position="18"/>
        <end position="454"/>
    </location>
</feature>
<feature type="signal peptide" evidence="6">
    <location>
        <begin position="1"/>
        <end position="17"/>
    </location>
</feature>
<dbReference type="PROSITE" id="PS50940">
    <property type="entry name" value="CHIT_BIND_II"/>
    <property type="match status" value="2"/>
</dbReference>
<dbReference type="EMBL" id="KQ434792">
    <property type="protein sequence ID" value="KZC05493.1"/>
    <property type="molecule type" value="Genomic_DNA"/>
</dbReference>
<dbReference type="GO" id="GO:0008061">
    <property type="term" value="F:chitin binding"/>
    <property type="evidence" value="ECO:0007669"/>
    <property type="project" value="UniProtKB-KW"/>
</dbReference>
<feature type="domain" description="Chitin-binding type-2" evidence="7">
    <location>
        <begin position="17"/>
        <end position="76"/>
    </location>
</feature>
<dbReference type="Proteomes" id="UP000076502">
    <property type="component" value="Unassembled WGS sequence"/>
</dbReference>
<protein>
    <recommendedName>
        <fullName evidence="7">Chitin-binding type-2 domain-containing protein</fullName>
    </recommendedName>
</protein>
<evidence type="ECO:0000256" key="4">
    <source>
        <dbReference type="ARBA" id="ARBA00023157"/>
    </source>
</evidence>
<dbReference type="PANTHER" id="PTHR23301">
    <property type="entry name" value="CHITIN BINDING PERITROPHIN-A"/>
    <property type="match status" value="1"/>
</dbReference>
<sequence length="454" mass="51901">MSVRIFILYSILIAVESSKCPEPRKPHNVSCTVFFKCVNLPGGGYVWVPSKCTEGLIFQPYLRMCVLPGDTWTCDTVSTDSSIITNRYDTPELINPNETSYLGLTEDSSNFSELIDSSYTTDSIPGVSDREVVTPYPLIEIEETMKNQQEKMTENPAIFNNQQYHSKKEYSMLYRLMHHLLIYKEITIPLEFLALLPTPPKIKSESSAETELFQTNEQNILMSYLIQNRIQQTNSENTITTNKKLQNGIEEGVTLNSEDESIAKIRASNSTLEILLNDSENENNLISITDHTGQKQYLTTDRYKSLSYHVDPKYINVIPCVKNVRMPNATDCVKYYICDPKMVSLIQYSCPSNTAFNKYTRICDRESYNKCVQNKDNSKLSESGNNTNKMKISENVCTEHGKTKDVTSEIHYYICYSSLDNSHNFKSIRMMCPNGLIFCQRKKVCTTKRLCKTA</sequence>
<dbReference type="SUPFAM" id="SSF57625">
    <property type="entry name" value="Invertebrate chitin-binding proteins"/>
    <property type="match status" value="2"/>
</dbReference>
<dbReference type="Pfam" id="PF01607">
    <property type="entry name" value="CBM_14"/>
    <property type="match status" value="1"/>
</dbReference>
<keyword evidence="4" id="KW-1015">Disulfide bond</keyword>
<dbReference type="GO" id="GO:0005576">
    <property type="term" value="C:extracellular region"/>
    <property type="evidence" value="ECO:0007669"/>
    <property type="project" value="InterPro"/>
</dbReference>
<gene>
    <name evidence="8" type="ORF">WN55_06463</name>
</gene>
<evidence type="ECO:0000256" key="1">
    <source>
        <dbReference type="ARBA" id="ARBA00022669"/>
    </source>
</evidence>
<accession>A0A154P0Y4</accession>
<dbReference type="AlphaFoldDB" id="A0A154P0Y4"/>
<evidence type="ECO:0000256" key="6">
    <source>
        <dbReference type="SAM" id="SignalP"/>
    </source>
</evidence>
<evidence type="ECO:0000313" key="8">
    <source>
        <dbReference type="EMBL" id="KZC05493.1"/>
    </source>
</evidence>
<dbReference type="InterPro" id="IPR051940">
    <property type="entry name" value="Chitin_bind-dev_reg"/>
</dbReference>
<evidence type="ECO:0000256" key="3">
    <source>
        <dbReference type="ARBA" id="ARBA00022737"/>
    </source>
</evidence>
<dbReference type="PANTHER" id="PTHR23301:SF0">
    <property type="entry name" value="CHITIN-BINDING TYPE-2 DOMAIN-CONTAINING PROTEIN-RELATED"/>
    <property type="match status" value="1"/>
</dbReference>
<keyword evidence="1" id="KW-0147">Chitin-binding</keyword>
<evidence type="ECO:0000256" key="5">
    <source>
        <dbReference type="ARBA" id="ARBA00023180"/>
    </source>
</evidence>
<keyword evidence="3" id="KW-0677">Repeat</keyword>
<dbReference type="InterPro" id="IPR036508">
    <property type="entry name" value="Chitin-bd_dom_sf"/>
</dbReference>
<keyword evidence="9" id="KW-1185">Reference proteome</keyword>
<dbReference type="STRING" id="178035.A0A154P0Y4"/>
<evidence type="ECO:0000259" key="7">
    <source>
        <dbReference type="PROSITE" id="PS50940"/>
    </source>
</evidence>
<keyword evidence="2 6" id="KW-0732">Signal</keyword>
<name>A0A154P0Y4_DUFNO</name>
<keyword evidence="5" id="KW-0325">Glycoprotein</keyword>
<reference evidence="8 9" key="1">
    <citation type="submission" date="2015-07" db="EMBL/GenBank/DDBJ databases">
        <title>The genome of Dufourea novaeangliae.</title>
        <authorList>
            <person name="Pan H."/>
            <person name="Kapheim K."/>
        </authorList>
    </citation>
    <scope>NUCLEOTIDE SEQUENCE [LARGE SCALE GENOMIC DNA]</scope>
    <source>
        <strain evidence="8">0120121106</strain>
        <tissue evidence="8">Whole body</tissue>
    </source>
</reference>
<organism evidence="8 9">
    <name type="scientific">Dufourea novaeangliae</name>
    <name type="common">Sweat bee</name>
    <dbReference type="NCBI Taxonomy" id="178035"/>
    <lineage>
        <taxon>Eukaryota</taxon>
        <taxon>Metazoa</taxon>
        <taxon>Ecdysozoa</taxon>
        <taxon>Arthropoda</taxon>
        <taxon>Hexapoda</taxon>
        <taxon>Insecta</taxon>
        <taxon>Pterygota</taxon>
        <taxon>Neoptera</taxon>
        <taxon>Endopterygota</taxon>
        <taxon>Hymenoptera</taxon>
        <taxon>Apocrita</taxon>
        <taxon>Aculeata</taxon>
        <taxon>Apoidea</taxon>
        <taxon>Anthophila</taxon>
        <taxon>Halictidae</taxon>
        <taxon>Rophitinae</taxon>
        <taxon>Dufourea</taxon>
    </lineage>
</organism>
<dbReference type="InterPro" id="IPR002557">
    <property type="entry name" value="Chitin-bd_dom"/>
</dbReference>